<feature type="domain" description="GIY-YIG" evidence="2">
    <location>
        <begin position="16"/>
        <end position="91"/>
    </location>
</feature>
<evidence type="ECO:0000256" key="1">
    <source>
        <dbReference type="ARBA" id="ARBA00007435"/>
    </source>
</evidence>
<organism evidence="3 4">
    <name type="scientific">Dethiosulfatarculus sandiegensis</name>
    <dbReference type="NCBI Taxonomy" id="1429043"/>
    <lineage>
        <taxon>Bacteria</taxon>
        <taxon>Pseudomonadati</taxon>
        <taxon>Thermodesulfobacteriota</taxon>
        <taxon>Desulfarculia</taxon>
        <taxon>Desulfarculales</taxon>
        <taxon>Desulfarculaceae</taxon>
        <taxon>Dethiosulfatarculus</taxon>
    </lineage>
</organism>
<dbReference type="PANTHER" id="PTHR34477:SF1">
    <property type="entry name" value="UPF0213 PROTEIN YHBQ"/>
    <property type="match status" value="1"/>
</dbReference>
<dbReference type="SUPFAM" id="SSF82771">
    <property type="entry name" value="GIY-YIG endonuclease"/>
    <property type="match status" value="1"/>
</dbReference>
<gene>
    <name evidence="3" type="ORF">X474_13990</name>
</gene>
<accession>A0A0D2HS01</accession>
<dbReference type="InterPro" id="IPR000305">
    <property type="entry name" value="GIY-YIG_endonuc"/>
</dbReference>
<dbReference type="EMBL" id="AZAC01000016">
    <property type="protein sequence ID" value="KIX13328.1"/>
    <property type="molecule type" value="Genomic_DNA"/>
</dbReference>
<keyword evidence="4" id="KW-1185">Reference proteome</keyword>
<evidence type="ECO:0000313" key="4">
    <source>
        <dbReference type="Proteomes" id="UP000032233"/>
    </source>
</evidence>
<dbReference type="Gene3D" id="3.40.1440.10">
    <property type="entry name" value="GIY-YIG endonuclease"/>
    <property type="match status" value="1"/>
</dbReference>
<dbReference type="AlphaFoldDB" id="A0A0D2HS01"/>
<dbReference type="CDD" id="cd10456">
    <property type="entry name" value="GIY-YIG_UPF0213"/>
    <property type="match status" value="1"/>
</dbReference>
<comment type="caution">
    <text evidence="3">The sequence shown here is derived from an EMBL/GenBank/DDBJ whole genome shotgun (WGS) entry which is preliminary data.</text>
</comment>
<reference evidence="3 4" key="1">
    <citation type="submission" date="2013-11" db="EMBL/GenBank/DDBJ databases">
        <title>Metagenomic analysis of a methanogenic consortium involved in long chain n-alkane degradation.</title>
        <authorList>
            <person name="Davidova I.A."/>
            <person name="Callaghan A.V."/>
            <person name="Wawrik B."/>
            <person name="Pruitt S."/>
            <person name="Marks C."/>
            <person name="Duncan K.E."/>
            <person name="Suflita J.M."/>
        </authorList>
    </citation>
    <scope>NUCLEOTIDE SEQUENCE [LARGE SCALE GENOMIC DNA]</scope>
    <source>
        <strain evidence="3 4">SPR</strain>
    </source>
</reference>
<dbReference type="PROSITE" id="PS50164">
    <property type="entry name" value="GIY_YIG"/>
    <property type="match status" value="1"/>
</dbReference>
<comment type="similarity">
    <text evidence="1">Belongs to the UPF0213 family.</text>
</comment>
<evidence type="ECO:0000259" key="2">
    <source>
        <dbReference type="PROSITE" id="PS50164"/>
    </source>
</evidence>
<name>A0A0D2HS01_9BACT</name>
<protein>
    <submittedName>
        <fullName evidence="3">Excinuclease ABC subunit C</fullName>
    </submittedName>
</protein>
<dbReference type="FunCoup" id="A0A0D2HS01">
    <property type="interactions" value="140"/>
</dbReference>
<dbReference type="Pfam" id="PF01541">
    <property type="entry name" value="GIY-YIG"/>
    <property type="match status" value="1"/>
</dbReference>
<dbReference type="STRING" id="1429043.X474_13990"/>
<dbReference type="InterPro" id="IPR050190">
    <property type="entry name" value="UPF0213_domain"/>
</dbReference>
<evidence type="ECO:0000313" key="3">
    <source>
        <dbReference type="EMBL" id="KIX13328.1"/>
    </source>
</evidence>
<dbReference type="InParanoid" id="A0A0D2HS01"/>
<sequence length="106" mass="12230">MITQMQEKQIRSGSIAGWWVYLLRLKDNSLYCGITNDPERRLKQHNQGTASRYTRTRLPAQMVFKAPCPDRPAALKLEKQIKGLKKIQKEIMVKSGRLPTFLSEAK</sequence>
<dbReference type="Proteomes" id="UP000032233">
    <property type="component" value="Unassembled WGS sequence"/>
</dbReference>
<dbReference type="InterPro" id="IPR035901">
    <property type="entry name" value="GIY-YIG_endonuc_sf"/>
</dbReference>
<proteinExistence type="inferred from homology"/>
<dbReference type="PANTHER" id="PTHR34477">
    <property type="entry name" value="UPF0213 PROTEIN YHBQ"/>
    <property type="match status" value="1"/>
</dbReference>